<protein>
    <submittedName>
        <fullName evidence="1">Type II toxin-antitoxin system VapB family antitoxin</fullName>
    </submittedName>
</protein>
<evidence type="ECO:0000313" key="2">
    <source>
        <dbReference type="Proteomes" id="UP000442535"/>
    </source>
</evidence>
<reference evidence="1 2" key="1">
    <citation type="submission" date="2019-08" db="EMBL/GenBank/DDBJ databases">
        <title>In-depth cultivation of the pig gut microbiome towards novel bacterial diversity and tailored functional studies.</title>
        <authorList>
            <person name="Wylensek D."/>
            <person name="Hitch T.C.A."/>
            <person name="Clavel T."/>
        </authorList>
    </citation>
    <scope>NUCLEOTIDE SEQUENCE [LARGE SCALE GENOMIC DNA]</scope>
    <source>
        <strain evidence="1 2">RF-GAM-744-WT-7</strain>
    </source>
</reference>
<accession>A0A7K0K1A2</accession>
<dbReference type="EMBL" id="VUMY01000004">
    <property type="protein sequence ID" value="MST49199.1"/>
    <property type="molecule type" value="Genomic_DNA"/>
</dbReference>
<dbReference type="RefSeq" id="WP_154543623.1">
    <property type="nucleotide sequence ID" value="NZ_JAQYQY010000028.1"/>
</dbReference>
<evidence type="ECO:0000313" key="1">
    <source>
        <dbReference type="EMBL" id="MST49199.1"/>
    </source>
</evidence>
<dbReference type="InterPro" id="IPR019239">
    <property type="entry name" value="VapB_antitoxin"/>
</dbReference>
<sequence>MKTLVDIDENLLSEAMAFAETNTKKATIAAALETFVRRERAARYVVALRLGQAKDLDDPELIAGAQR</sequence>
<comment type="caution">
    <text evidence="1">The sequence shown here is derived from an EMBL/GenBank/DDBJ whole genome shotgun (WGS) entry which is preliminary data.</text>
</comment>
<dbReference type="Pfam" id="PF09957">
    <property type="entry name" value="VapB_antitoxin"/>
    <property type="match status" value="1"/>
</dbReference>
<organism evidence="1 2">
    <name type="scientific">Mobiluncus porci</name>
    <dbReference type="NCBI Taxonomy" id="2652278"/>
    <lineage>
        <taxon>Bacteria</taxon>
        <taxon>Bacillati</taxon>
        <taxon>Actinomycetota</taxon>
        <taxon>Actinomycetes</taxon>
        <taxon>Actinomycetales</taxon>
        <taxon>Actinomycetaceae</taxon>
        <taxon>Mobiluncus</taxon>
    </lineage>
</organism>
<name>A0A7K0K1A2_9ACTO</name>
<keyword evidence="2" id="KW-1185">Reference proteome</keyword>
<dbReference type="AlphaFoldDB" id="A0A7K0K1A2"/>
<proteinExistence type="predicted"/>
<gene>
    <name evidence="1" type="ORF">FYJ63_02880</name>
</gene>
<dbReference type="Proteomes" id="UP000442535">
    <property type="component" value="Unassembled WGS sequence"/>
</dbReference>